<name>A0A9D3VTM0_9ROSI</name>
<sequence>MSSIVAFILLMTVFESHSTSRLRTPSEIARAITCLHAMASARNGSVQLQSIPDLITPGTITDNMHICFNTSLASRENSCVPEPFNLQIMIARNIVVKKSPVYNL</sequence>
<evidence type="ECO:0000313" key="3">
    <source>
        <dbReference type="Proteomes" id="UP000828251"/>
    </source>
</evidence>
<dbReference type="Proteomes" id="UP000828251">
    <property type="component" value="Unassembled WGS sequence"/>
</dbReference>
<keyword evidence="3" id="KW-1185">Reference proteome</keyword>
<organism evidence="2 3">
    <name type="scientific">Gossypium stocksii</name>
    <dbReference type="NCBI Taxonomy" id="47602"/>
    <lineage>
        <taxon>Eukaryota</taxon>
        <taxon>Viridiplantae</taxon>
        <taxon>Streptophyta</taxon>
        <taxon>Embryophyta</taxon>
        <taxon>Tracheophyta</taxon>
        <taxon>Spermatophyta</taxon>
        <taxon>Magnoliopsida</taxon>
        <taxon>eudicotyledons</taxon>
        <taxon>Gunneridae</taxon>
        <taxon>Pentapetalae</taxon>
        <taxon>rosids</taxon>
        <taxon>malvids</taxon>
        <taxon>Malvales</taxon>
        <taxon>Malvaceae</taxon>
        <taxon>Malvoideae</taxon>
        <taxon>Gossypium</taxon>
    </lineage>
</organism>
<dbReference type="EMBL" id="JAIQCV010000005">
    <property type="protein sequence ID" value="KAH1096371.1"/>
    <property type="molecule type" value="Genomic_DNA"/>
</dbReference>
<comment type="caution">
    <text evidence="2">The sequence shown here is derived from an EMBL/GenBank/DDBJ whole genome shotgun (WGS) entry which is preliminary data.</text>
</comment>
<feature type="chain" id="PRO_5039423959" evidence="1">
    <location>
        <begin position="19"/>
        <end position="104"/>
    </location>
</feature>
<gene>
    <name evidence="2" type="ORF">J1N35_013292</name>
</gene>
<feature type="signal peptide" evidence="1">
    <location>
        <begin position="1"/>
        <end position="18"/>
    </location>
</feature>
<accession>A0A9D3VTM0</accession>
<evidence type="ECO:0000313" key="2">
    <source>
        <dbReference type="EMBL" id="KAH1096371.1"/>
    </source>
</evidence>
<evidence type="ECO:0000256" key="1">
    <source>
        <dbReference type="SAM" id="SignalP"/>
    </source>
</evidence>
<proteinExistence type="predicted"/>
<protein>
    <submittedName>
        <fullName evidence="2">Uncharacterized protein</fullName>
    </submittedName>
</protein>
<reference evidence="2 3" key="1">
    <citation type="journal article" date="2021" name="Plant Biotechnol. J.">
        <title>Multi-omics assisted identification of the key and species-specific regulatory components of drought-tolerant mechanisms in Gossypium stocksii.</title>
        <authorList>
            <person name="Yu D."/>
            <person name="Ke L."/>
            <person name="Zhang D."/>
            <person name="Wu Y."/>
            <person name="Sun Y."/>
            <person name="Mei J."/>
            <person name="Sun J."/>
            <person name="Sun Y."/>
        </authorList>
    </citation>
    <scope>NUCLEOTIDE SEQUENCE [LARGE SCALE GENOMIC DNA]</scope>
    <source>
        <strain evidence="3">cv. E1</strain>
        <tissue evidence="2">Leaf</tissue>
    </source>
</reference>
<dbReference type="AlphaFoldDB" id="A0A9D3VTM0"/>
<dbReference type="OrthoDB" id="10500220at2759"/>
<keyword evidence="1" id="KW-0732">Signal</keyword>